<comment type="caution">
    <text evidence="5">The sequence shown here is derived from an EMBL/GenBank/DDBJ whole genome shotgun (WGS) entry which is preliminary data.</text>
</comment>
<evidence type="ECO:0000256" key="2">
    <source>
        <dbReference type="ARBA" id="ARBA00022676"/>
    </source>
</evidence>
<proteinExistence type="inferred from homology"/>
<protein>
    <recommendedName>
        <fullName evidence="4">Glycosyltransferase 2-like domain-containing protein</fullName>
    </recommendedName>
</protein>
<reference evidence="5 6" key="1">
    <citation type="submission" date="2018-06" db="EMBL/GenBank/DDBJ databases">
        <title>Genomic Encyclopedia of Archaeal and Bacterial Type Strains, Phase II (KMG-II): from individual species to whole genera.</title>
        <authorList>
            <person name="Goeker M."/>
        </authorList>
    </citation>
    <scope>NUCLEOTIDE SEQUENCE [LARGE SCALE GENOMIC DNA]</scope>
    <source>
        <strain evidence="5 6">DSM 23241</strain>
    </source>
</reference>
<feature type="domain" description="Glycosyltransferase 2-like" evidence="4">
    <location>
        <begin position="12"/>
        <end position="121"/>
    </location>
</feature>
<name>A0A2W7S5B5_9BACT</name>
<dbReference type="InterPro" id="IPR029044">
    <property type="entry name" value="Nucleotide-diphossugar_trans"/>
</dbReference>
<dbReference type="AlphaFoldDB" id="A0A2W7S5B5"/>
<evidence type="ECO:0000256" key="1">
    <source>
        <dbReference type="ARBA" id="ARBA00006739"/>
    </source>
</evidence>
<dbReference type="OrthoDB" id="9771846at2"/>
<comment type="similarity">
    <text evidence="1">Belongs to the glycosyltransferase 2 family.</text>
</comment>
<organism evidence="5 6">
    <name type="scientific">Hydrotalea sandarakina</name>
    <dbReference type="NCBI Taxonomy" id="1004304"/>
    <lineage>
        <taxon>Bacteria</taxon>
        <taxon>Pseudomonadati</taxon>
        <taxon>Bacteroidota</taxon>
        <taxon>Chitinophagia</taxon>
        <taxon>Chitinophagales</taxon>
        <taxon>Chitinophagaceae</taxon>
        <taxon>Hydrotalea</taxon>
    </lineage>
</organism>
<keyword evidence="6" id="KW-1185">Reference proteome</keyword>
<dbReference type="Gene3D" id="3.90.550.10">
    <property type="entry name" value="Spore Coat Polysaccharide Biosynthesis Protein SpsA, Chain A"/>
    <property type="match status" value="1"/>
</dbReference>
<evidence type="ECO:0000313" key="6">
    <source>
        <dbReference type="Proteomes" id="UP000249720"/>
    </source>
</evidence>
<evidence type="ECO:0000313" key="5">
    <source>
        <dbReference type="EMBL" id="PZX66040.1"/>
    </source>
</evidence>
<keyword evidence="3" id="KW-0808">Transferase</keyword>
<dbReference type="Pfam" id="PF00535">
    <property type="entry name" value="Glycos_transf_2"/>
    <property type="match status" value="1"/>
</dbReference>
<dbReference type="PANTHER" id="PTHR43179">
    <property type="entry name" value="RHAMNOSYLTRANSFERASE WBBL"/>
    <property type="match status" value="1"/>
</dbReference>
<keyword evidence="2" id="KW-0328">Glycosyltransferase</keyword>
<dbReference type="GO" id="GO:0016757">
    <property type="term" value="F:glycosyltransferase activity"/>
    <property type="evidence" value="ECO:0007669"/>
    <property type="project" value="UniProtKB-KW"/>
</dbReference>
<dbReference type="EMBL" id="QKZV01000001">
    <property type="protein sequence ID" value="PZX66040.1"/>
    <property type="molecule type" value="Genomic_DNA"/>
</dbReference>
<gene>
    <name evidence="5" type="ORF">LX80_00540</name>
</gene>
<dbReference type="CDD" id="cd04186">
    <property type="entry name" value="GT_2_like_c"/>
    <property type="match status" value="1"/>
</dbReference>
<evidence type="ECO:0000259" key="4">
    <source>
        <dbReference type="Pfam" id="PF00535"/>
    </source>
</evidence>
<evidence type="ECO:0000256" key="3">
    <source>
        <dbReference type="ARBA" id="ARBA00022679"/>
    </source>
</evidence>
<accession>A0A2W7S5B5</accession>
<dbReference type="Proteomes" id="UP000249720">
    <property type="component" value="Unassembled WGS sequence"/>
</dbReference>
<dbReference type="InterPro" id="IPR001173">
    <property type="entry name" value="Glyco_trans_2-like"/>
</dbReference>
<dbReference type="RefSeq" id="WP_111293470.1">
    <property type="nucleotide sequence ID" value="NZ_QKZV01000001.1"/>
</dbReference>
<dbReference type="PANTHER" id="PTHR43179:SF12">
    <property type="entry name" value="GALACTOFURANOSYLTRANSFERASE GLFT2"/>
    <property type="match status" value="1"/>
</dbReference>
<sequence length="345" mass="39161">MNHLQQQPLVAIVILNYNGAHYLQQFLPSVLASTYGNKKIIVADNASTDASVLMLQNRFPEVTVIQNTKNEGFAGGYNWALQQVNADYFVLLNSDVSVTENWIEPIIQLMESNDKIAACQPKLLSFHAPSEFEYAGACGGWIDTLGYPFAKGRVFDTMEQDKGQYNDIEPVFWASGAALFVKSVVFKNLNGFTASFFAHQEEIELCWRMQLAGYSVYVCPQSVVYHVGAGTLQKGSKKLYLNFRNNLLMLAMHLPKSDKIKTLFIRFLLDAISAWKGLFTGNFSFFIAVLKAHIYVLLHWQQTQFNSENKKPLKQLKGVYNGSIVWQYFFKQKKTFSEIVENKHA</sequence>
<dbReference type="SUPFAM" id="SSF53448">
    <property type="entry name" value="Nucleotide-diphospho-sugar transferases"/>
    <property type="match status" value="1"/>
</dbReference>